<organism evidence="3 6">
    <name type="scientific">Aphanomyces astaci</name>
    <name type="common">Crayfish plague agent</name>
    <dbReference type="NCBI Taxonomy" id="112090"/>
    <lineage>
        <taxon>Eukaryota</taxon>
        <taxon>Sar</taxon>
        <taxon>Stramenopiles</taxon>
        <taxon>Oomycota</taxon>
        <taxon>Saprolegniomycetes</taxon>
        <taxon>Saprolegniales</taxon>
        <taxon>Verrucalvaceae</taxon>
        <taxon>Aphanomyces</taxon>
    </lineage>
</organism>
<dbReference type="EMBL" id="QUTG01004231">
    <property type="protein sequence ID" value="RHY88846.1"/>
    <property type="molecule type" value="Genomic_DNA"/>
</dbReference>
<dbReference type="InterPro" id="IPR045851">
    <property type="entry name" value="AMP-bd_C_sf"/>
</dbReference>
<evidence type="ECO:0000256" key="2">
    <source>
        <dbReference type="ARBA" id="ARBA00022840"/>
    </source>
</evidence>
<dbReference type="VEuPathDB" id="FungiDB:H257_03258"/>
<dbReference type="Gene3D" id="3.30.300.30">
    <property type="match status" value="1"/>
</dbReference>
<protein>
    <submittedName>
        <fullName evidence="3">Uncharacterized protein</fullName>
    </submittedName>
</protein>
<comment type="caution">
    <text evidence="3">The sequence shown here is derived from an EMBL/GenBank/DDBJ whole genome shotgun (WGS) entry which is preliminary data.</text>
</comment>
<dbReference type="Proteomes" id="UP000285430">
    <property type="component" value="Unassembled WGS sequence"/>
</dbReference>
<dbReference type="Proteomes" id="UP000285712">
    <property type="component" value="Unassembled WGS sequence"/>
</dbReference>
<sequence length="146" mass="16216">MNPRSSSFTMPKGQYIAPEKIENVLHTSWFVAQAIVFGDDTHEALVAMIVPEDYALVALAKQLAIPSATHVLQDIAVVSKEGKLCSFETVRAITLLPTHFTSESGLLQRNRKVDRNVAKALFQAHVDSMFTTADDHVCKRRYTQTA</sequence>
<keyword evidence="1" id="KW-0547">Nucleotide-binding</keyword>
<evidence type="ECO:0000313" key="6">
    <source>
        <dbReference type="Proteomes" id="UP000285712"/>
    </source>
</evidence>
<dbReference type="GO" id="GO:0016020">
    <property type="term" value="C:membrane"/>
    <property type="evidence" value="ECO:0007669"/>
    <property type="project" value="TreeGrafter"/>
</dbReference>
<keyword evidence="2" id="KW-0067">ATP-binding</keyword>
<dbReference type="PANTHER" id="PTHR43272">
    <property type="entry name" value="LONG-CHAIN-FATTY-ACID--COA LIGASE"/>
    <property type="match status" value="1"/>
</dbReference>
<dbReference type="AlphaFoldDB" id="A0A418D377"/>
<evidence type="ECO:0000313" key="4">
    <source>
        <dbReference type="EMBL" id="RHZ18559.1"/>
    </source>
</evidence>
<proteinExistence type="predicted"/>
<name>A0A418D377_APHAT</name>
<reference evidence="5 6" key="1">
    <citation type="submission" date="2018-08" db="EMBL/GenBank/DDBJ databases">
        <title>Aphanomyces genome sequencing and annotation.</title>
        <authorList>
            <person name="Minardi D."/>
            <person name="Oidtmann B."/>
            <person name="Van Der Giezen M."/>
            <person name="Studholme D.J."/>
        </authorList>
    </citation>
    <scope>NUCLEOTIDE SEQUENCE [LARGE SCALE GENOMIC DNA]</scope>
    <source>
        <strain evidence="4 5">Da</strain>
        <strain evidence="3 6">Sv</strain>
    </source>
</reference>
<dbReference type="GO" id="GO:0004467">
    <property type="term" value="F:long-chain fatty acid-CoA ligase activity"/>
    <property type="evidence" value="ECO:0007669"/>
    <property type="project" value="TreeGrafter"/>
</dbReference>
<dbReference type="PANTHER" id="PTHR43272:SF33">
    <property type="entry name" value="AMP-BINDING DOMAIN-CONTAINING PROTEIN-RELATED"/>
    <property type="match status" value="1"/>
</dbReference>
<evidence type="ECO:0000313" key="3">
    <source>
        <dbReference type="EMBL" id="RHY88846.1"/>
    </source>
</evidence>
<dbReference type="EMBL" id="QUTH01003571">
    <property type="protein sequence ID" value="RHZ18559.1"/>
    <property type="molecule type" value="Genomic_DNA"/>
</dbReference>
<evidence type="ECO:0000256" key="1">
    <source>
        <dbReference type="ARBA" id="ARBA00022741"/>
    </source>
</evidence>
<dbReference type="GO" id="GO:0005783">
    <property type="term" value="C:endoplasmic reticulum"/>
    <property type="evidence" value="ECO:0007669"/>
    <property type="project" value="TreeGrafter"/>
</dbReference>
<dbReference type="SUPFAM" id="SSF56801">
    <property type="entry name" value="Acetyl-CoA synthetase-like"/>
    <property type="match status" value="1"/>
</dbReference>
<accession>A0A418D377</accession>
<evidence type="ECO:0000313" key="5">
    <source>
        <dbReference type="Proteomes" id="UP000285430"/>
    </source>
</evidence>
<gene>
    <name evidence="3" type="ORF">DYB35_008351</name>
    <name evidence="4" type="ORF">DYB37_009615</name>
</gene>
<dbReference type="GO" id="GO:0005524">
    <property type="term" value="F:ATP binding"/>
    <property type="evidence" value="ECO:0007669"/>
    <property type="project" value="UniProtKB-KW"/>
</dbReference>